<proteinExistence type="predicted"/>
<feature type="non-terminal residue" evidence="2">
    <location>
        <position position="168"/>
    </location>
</feature>
<evidence type="ECO:0000313" key="2">
    <source>
        <dbReference type="EMBL" id="KAH9305862.1"/>
    </source>
</evidence>
<dbReference type="EMBL" id="JAHRHJ020000008">
    <property type="protein sequence ID" value="KAH9305862.1"/>
    <property type="molecule type" value="Genomic_DNA"/>
</dbReference>
<reference evidence="2 3" key="1">
    <citation type="journal article" date="2021" name="Nat. Plants">
        <title>The Taxus genome provides insights into paclitaxel biosynthesis.</title>
        <authorList>
            <person name="Xiong X."/>
            <person name="Gou J."/>
            <person name="Liao Q."/>
            <person name="Li Y."/>
            <person name="Zhou Q."/>
            <person name="Bi G."/>
            <person name="Li C."/>
            <person name="Du R."/>
            <person name="Wang X."/>
            <person name="Sun T."/>
            <person name="Guo L."/>
            <person name="Liang H."/>
            <person name="Lu P."/>
            <person name="Wu Y."/>
            <person name="Zhang Z."/>
            <person name="Ro D.K."/>
            <person name="Shang Y."/>
            <person name="Huang S."/>
            <person name="Yan J."/>
        </authorList>
    </citation>
    <scope>NUCLEOTIDE SEQUENCE [LARGE SCALE GENOMIC DNA]</scope>
    <source>
        <strain evidence="2">Ta-2019</strain>
    </source>
</reference>
<keyword evidence="3" id="KW-1185">Reference proteome</keyword>
<accession>A0AA38FKV6</accession>
<dbReference type="Proteomes" id="UP000824469">
    <property type="component" value="Unassembled WGS sequence"/>
</dbReference>
<organism evidence="2 3">
    <name type="scientific">Taxus chinensis</name>
    <name type="common">Chinese yew</name>
    <name type="synonym">Taxus wallichiana var. chinensis</name>
    <dbReference type="NCBI Taxonomy" id="29808"/>
    <lineage>
        <taxon>Eukaryota</taxon>
        <taxon>Viridiplantae</taxon>
        <taxon>Streptophyta</taxon>
        <taxon>Embryophyta</taxon>
        <taxon>Tracheophyta</taxon>
        <taxon>Spermatophyta</taxon>
        <taxon>Pinopsida</taxon>
        <taxon>Pinidae</taxon>
        <taxon>Conifers II</taxon>
        <taxon>Cupressales</taxon>
        <taxon>Taxaceae</taxon>
        <taxon>Taxus</taxon>
    </lineage>
</organism>
<comment type="caution">
    <text evidence="2">The sequence shown here is derived from an EMBL/GenBank/DDBJ whole genome shotgun (WGS) entry which is preliminary data.</text>
</comment>
<sequence>RTAFVNGLASLFLNPSVSSPITVGISGEWGMGNSSVMLQVESILLKSAAHLTVLGALTKEYFPGRSNSKSFGSGGHKNIGKAEKLVKALFYKDTNLVKILWGTGENNIKKGHEKVLRKIFKCKPEYHEALKFVVVAEHRDMIEAAGKMDEEIPKDRQKIEGIILAILT</sequence>
<dbReference type="InterPro" id="IPR011646">
    <property type="entry name" value="KAP_P-loop"/>
</dbReference>
<feature type="domain" description="KAP NTPase" evidence="1">
    <location>
        <begin position="2"/>
        <end position="44"/>
    </location>
</feature>
<dbReference type="Pfam" id="PF07693">
    <property type="entry name" value="KAP_NTPase"/>
    <property type="match status" value="1"/>
</dbReference>
<evidence type="ECO:0000259" key="1">
    <source>
        <dbReference type="Pfam" id="PF07693"/>
    </source>
</evidence>
<gene>
    <name evidence="2" type="ORF">KI387_010266</name>
</gene>
<feature type="non-terminal residue" evidence="2">
    <location>
        <position position="1"/>
    </location>
</feature>
<dbReference type="AlphaFoldDB" id="A0AA38FKV6"/>
<name>A0AA38FKV6_TAXCH</name>
<protein>
    <recommendedName>
        <fullName evidence="1">KAP NTPase domain-containing protein</fullName>
    </recommendedName>
</protein>
<evidence type="ECO:0000313" key="3">
    <source>
        <dbReference type="Proteomes" id="UP000824469"/>
    </source>
</evidence>